<reference evidence="7" key="2">
    <citation type="journal article" date="2021" name="Microbiol. Resour. Announc.">
        <title>Complete Genome Sequence of Polycladomyces abyssicola JIR-001T, Isolated from Hemipelagic Sediment in Deep Seawater.</title>
        <authorList>
            <person name="Tsubouchi T."/>
            <person name="Kaneko Y."/>
        </authorList>
    </citation>
    <scope>NUCLEOTIDE SEQUENCE</scope>
    <source>
        <strain evidence="7">JIR-001</strain>
    </source>
</reference>
<dbReference type="GO" id="GO:0015645">
    <property type="term" value="F:fatty acid ligase activity"/>
    <property type="evidence" value="ECO:0007669"/>
    <property type="project" value="TreeGrafter"/>
</dbReference>
<dbReference type="Gene3D" id="3.40.50.12780">
    <property type="entry name" value="N-terminal domain of ligase-like"/>
    <property type="match status" value="1"/>
</dbReference>
<dbReference type="KEGG" id="pabs:JIR001_18820"/>
<dbReference type="AlphaFoldDB" id="A0A8D5UFD8"/>
<name>A0A8D5UFD8_9BACL</name>
<dbReference type="Pfam" id="PF00501">
    <property type="entry name" value="AMP-binding"/>
    <property type="match status" value="1"/>
</dbReference>
<dbReference type="PROSITE" id="PS00455">
    <property type="entry name" value="AMP_BINDING"/>
    <property type="match status" value="1"/>
</dbReference>
<evidence type="ECO:0000256" key="2">
    <source>
        <dbReference type="ARBA" id="ARBA00022598"/>
    </source>
</evidence>
<dbReference type="GO" id="GO:0006633">
    <property type="term" value="P:fatty acid biosynthetic process"/>
    <property type="evidence" value="ECO:0007669"/>
    <property type="project" value="TreeGrafter"/>
</dbReference>
<dbReference type="Pfam" id="PF13193">
    <property type="entry name" value="AMP-binding_C"/>
    <property type="match status" value="1"/>
</dbReference>
<dbReference type="GO" id="GO:0005524">
    <property type="term" value="F:ATP binding"/>
    <property type="evidence" value="ECO:0007669"/>
    <property type="project" value="UniProtKB-KW"/>
</dbReference>
<dbReference type="InterPro" id="IPR025110">
    <property type="entry name" value="AMP-bd_C"/>
</dbReference>
<dbReference type="PANTHER" id="PTHR43605">
    <property type="entry name" value="ACYL-COENZYME A SYNTHETASE"/>
    <property type="match status" value="1"/>
</dbReference>
<dbReference type="GO" id="GO:0016405">
    <property type="term" value="F:CoA-ligase activity"/>
    <property type="evidence" value="ECO:0007669"/>
    <property type="project" value="UniProtKB-ARBA"/>
</dbReference>
<evidence type="ECO:0000313" key="7">
    <source>
        <dbReference type="EMBL" id="BCU82099.1"/>
    </source>
</evidence>
<evidence type="ECO:0000313" key="8">
    <source>
        <dbReference type="Proteomes" id="UP000677436"/>
    </source>
</evidence>
<protein>
    <submittedName>
        <fullName evidence="7">Acetyl-CoA synthetase</fullName>
    </submittedName>
</protein>
<organism evidence="7 8">
    <name type="scientific">Polycladomyces abyssicola</name>
    <dbReference type="NCBI Taxonomy" id="1125966"/>
    <lineage>
        <taxon>Bacteria</taxon>
        <taxon>Bacillati</taxon>
        <taxon>Bacillota</taxon>
        <taxon>Bacilli</taxon>
        <taxon>Bacillales</taxon>
        <taxon>Thermoactinomycetaceae</taxon>
        <taxon>Polycladomyces</taxon>
    </lineage>
</organism>
<dbReference type="InterPro" id="IPR042099">
    <property type="entry name" value="ANL_N_sf"/>
</dbReference>
<dbReference type="EMBL" id="AP024601">
    <property type="protein sequence ID" value="BCU82099.1"/>
    <property type="molecule type" value="Genomic_DNA"/>
</dbReference>
<keyword evidence="2" id="KW-0436">Ligase</keyword>
<dbReference type="Proteomes" id="UP000677436">
    <property type="component" value="Chromosome"/>
</dbReference>
<dbReference type="GO" id="GO:0004321">
    <property type="term" value="F:fatty-acyl-CoA synthase activity"/>
    <property type="evidence" value="ECO:0007669"/>
    <property type="project" value="TreeGrafter"/>
</dbReference>
<dbReference type="InterPro" id="IPR051087">
    <property type="entry name" value="Mitochondrial_ACSM"/>
</dbReference>
<feature type="domain" description="AMP-binding enzyme C-terminal" evidence="6">
    <location>
        <begin position="457"/>
        <end position="535"/>
    </location>
</feature>
<evidence type="ECO:0000256" key="4">
    <source>
        <dbReference type="ARBA" id="ARBA00022840"/>
    </source>
</evidence>
<accession>A0A8D5UFD8</accession>
<proteinExistence type="inferred from homology"/>
<dbReference type="GO" id="GO:0006637">
    <property type="term" value="P:acyl-CoA metabolic process"/>
    <property type="evidence" value="ECO:0007669"/>
    <property type="project" value="TreeGrafter"/>
</dbReference>
<reference evidence="7" key="1">
    <citation type="journal article" date="2013" name="Int. J. Syst. Evol. Microbiol.">
        <title>Polycladomyces abyssicola gen. nov., sp. nov., a thermophilic filamentous bacterium isolated from hemipelagic sediment.</title>
        <authorList>
            <person name="Tsubouchi T."/>
            <person name="Shimane Y."/>
            <person name="Mori K."/>
            <person name="Usui K."/>
            <person name="Hiraki T."/>
            <person name="Tame A."/>
            <person name="Uematsu K."/>
            <person name="Maruyama T."/>
            <person name="Hatada Y."/>
        </authorList>
    </citation>
    <scope>NUCLEOTIDE SEQUENCE</scope>
    <source>
        <strain evidence="7">JIR-001</strain>
    </source>
</reference>
<keyword evidence="8" id="KW-1185">Reference proteome</keyword>
<dbReference type="InterPro" id="IPR020845">
    <property type="entry name" value="AMP-binding_CS"/>
</dbReference>
<dbReference type="PANTHER" id="PTHR43605:SF10">
    <property type="entry name" value="ACYL-COA SYNTHETASE MEDIUM CHAIN FAMILY MEMBER 3"/>
    <property type="match status" value="1"/>
</dbReference>
<dbReference type="RefSeq" id="WP_212772481.1">
    <property type="nucleotide sequence ID" value="NZ_AP024601.1"/>
</dbReference>
<evidence type="ECO:0000256" key="3">
    <source>
        <dbReference type="ARBA" id="ARBA00022741"/>
    </source>
</evidence>
<feature type="domain" description="AMP-dependent synthetase/ligase" evidence="5">
    <location>
        <begin position="42"/>
        <end position="407"/>
    </location>
</feature>
<dbReference type="InterPro" id="IPR045851">
    <property type="entry name" value="AMP-bd_C_sf"/>
</dbReference>
<gene>
    <name evidence="7" type="ORF">JIR001_18820</name>
</gene>
<dbReference type="InterPro" id="IPR000873">
    <property type="entry name" value="AMP-dep_synth/lig_dom"/>
</dbReference>
<keyword evidence="4" id="KW-0067">ATP-binding</keyword>
<evidence type="ECO:0000259" key="5">
    <source>
        <dbReference type="Pfam" id="PF00501"/>
    </source>
</evidence>
<evidence type="ECO:0000256" key="1">
    <source>
        <dbReference type="ARBA" id="ARBA00006432"/>
    </source>
</evidence>
<dbReference type="Gene3D" id="3.30.300.30">
    <property type="match status" value="1"/>
</dbReference>
<evidence type="ECO:0000259" key="6">
    <source>
        <dbReference type="Pfam" id="PF13193"/>
    </source>
</evidence>
<keyword evidence="3" id="KW-0547">Nucleotide-binding</keyword>
<dbReference type="FunFam" id="3.30.300.30:FF:000005">
    <property type="entry name" value="Acyl-coenzyme A synthetase ACSM5, mitochondrial"/>
    <property type="match status" value="1"/>
</dbReference>
<comment type="similarity">
    <text evidence="1">Belongs to the ATP-dependent AMP-binding enzyme family.</text>
</comment>
<dbReference type="SUPFAM" id="SSF56801">
    <property type="entry name" value="Acetyl-CoA synthetase-like"/>
    <property type="match status" value="1"/>
</dbReference>
<sequence>MTKITDYSSLSSSFSWETVLNHYDWNPRERFNVAHEVCDRYAEDPSRIAIFYEDQFGNQKTITYRELRDWSNQMANVFRKLGIKRGDRVCALLPKNPALIVYILAAWKVGAVYVPLFTAFGPQAIEYRINHSEAKVIITNQTHRPKLPPKEKVPSLEHIFVIDGTPNPGDLPFWDTLALESPEHRTEEMTVDDLLAIQYTSGSTGMPKGAMWSHNLLINIYPYMRYAIDLRDDDIFLGGADPGWAYGLIFCTFAPMCFGVPIVFYEGPFKPETYYSLMEKYSVTNFAYAPTAYRAMVASGSQVISKYHIKVRAMSSAGEPLNPEVIQFFKKHLGVTVKDHYGLSETLMLIGNFNAIDMEIRPGSMGFALPGFEVALLDHAGVPVADGSVGQIAFNTDSFPNVFKGYWKDPDKTAEKMIGNWFLTGDLAFKDREGYFWFQGRADDIISSAGYRIGPFEIESCLLEHPAVVEAAAVGKPDPMKGEIVKAFVVLADEFTPSDELAQELSLYVKNRLSKHEYPREVEFVTELPKTPSGKIQRFILRNQEIEKNNASQQKQI</sequence>